<feature type="compositionally biased region" description="Polar residues" evidence="1">
    <location>
        <begin position="547"/>
        <end position="557"/>
    </location>
</feature>
<name>A0ABS0J5F4_9BACT</name>
<gene>
    <name evidence="2" type="ORF">FVW20_11860</name>
</gene>
<accession>A0ABS0J5F4</accession>
<organism evidence="2 3">
    <name type="scientific">Nitratidesulfovibrio oxamicus</name>
    <dbReference type="NCBI Taxonomy" id="32016"/>
    <lineage>
        <taxon>Bacteria</taxon>
        <taxon>Pseudomonadati</taxon>
        <taxon>Thermodesulfobacteriota</taxon>
        <taxon>Desulfovibrionia</taxon>
        <taxon>Desulfovibrionales</taxon>
        <taxon>Desulfovibrionaceae</taxon>
        <taxon>Nitratidesulfovibrio</taxon>
    </lineage>
</organism>
<evidence type="ECO:0000313" key="3">
    <source>
        <dbReference type="Proteomes" id="UP001194469"/>
    </source>
</evidence>
<feature type="region of interest" description="Disordered" evidence="1">
    <location>
        <begin position="532"/>
        <end position="557"/>
    </location>
</feature>
<dbReference type="Pfam" id="PF05136">
    <property type="entry name" value="Phage_portal_2"/>
    <property type="match status" value="1"/>
</dbReference>
<dbReference type="EMBL" id="VRYY01000345">
    <property type="protein sequence ID" value="MBG3877689.1"/>
    <property type="molecule type" value="Genomic_DNA"/>
</dbReference>
<reference evidence="2 3" key="1">
    <citation type="submission" date="2019-08" db="EMBL/GenBank/DDBJ databases">
        <authorList>
            <person name="Luo N."/>
        </authorList>
    </citation>
    <scope>NUCLEOTIDE SEQUENCE [LARGE SCALE GENOMIC DNA]</scope>
    <source>
        <strain evidence="2 3">NCIMB 9442</strain>
    </source>
</reference>
<evidence type="ECO:0000313" key="2">
    <source>
        <dbReference type="EMBL" id="MBG3877689.1"/>
    </source>
</evidence>
<protein>
    <submittedName>
        <fullName evidence="2">Phage portal protein</fullName>
    </submittedName>
</protein>
<proteinExistence type="predicted"/>
<dbReference type="InterPro" id="IPR006429">
    <property type="entry name" value="Phage_lambda_portal"/>
</dbReference>
<evidence type="ECO:0000256" key="1">
    <source>
        <dbReference type="SAM" id="MobiDB-lite"/>
    </source>
</evidence>
<comment type="caution">
    <text evidence="2">The sequence shown here is derived from an EMBL/GenBank/DDBJ whole genome shotgun (WGS) entry which is preliminary data.</text>
</comment>
<dbReference type="NCBIfam" id="TIGR01539">
    <property type="entry name" value="portal_lambda"/>
    <property type="match status" value="1"/>
</dbReference>
<sequence>MPRAARPIPHANMRRARQMAGQMPAMRAEGPLVPGVVPRVSRDAGSFRGTLSNYLPGRPAPAAMWRERQVAATRSEDLTANDWAASSLVSNITLNAVGANGLMPSSVIPANMLGIDEDLAREIGNAMEDAWWLWSERAGYDGQPFSELQYMGMHSALVHGEMVHVPVMVDPASDGGFLGLRIQPVHPQRMCTPADKRGQSNFRDGVELDVHGRSFAGWIAEPDPSLFTGMHGWDALGSGSFRRIPYRVGHRVGLFHCFRHTSEEQYRGEPVITPALKLFRHLADSLEYELIGQIVAASFPLVFTSGRKGGSTDDMDAFFRNGGGVQGPQGGQGDGQAPVYHQAYAPGQVLYANEGEDAKVLSSDRPGANWSSFVTFIVRAMGASAGLPYEAVLKDFSKTNYSSARAALLEAWRVYMMWRQWQARRYCHPLWRMVQEEAFLRGHIKLPRNAPGFYEALPLWTAANWIGPGRGYVDPVKEADAAITMLDNGLATYSEILGERGLDVEDVWTLRGHEDRMLHRLAPELAERINSRTGATAQRGPYPSDPPAQTQEQGHAQ</sequence>
<keyword evidence="3" id="KW-1185">Reference proteome</keyword>
<dbReference type="Proteomes" id="UP001194469">
    <property type="component" value="Unassembled WGS sequence"/>
</dbReference>